<accession>A0A1F4SVG8</accession>
<sequence>MEQTKEVQKEIVFYAKKLSPFKQIEALDFIKWLYGGPSKEDNYTSEEIKKIKTLVSKKGGEKFKNWEDAKEYLKSLAN</sequence>
<evidence type="ECO:0000313" key="1">
    <source>
        <dbReference type="EMBL" id="OGC24432.1"/>
    </source>
</evidence>
<protein>
    <submittedName>
        <fullName evidence="1">Uncharacterized protein</fullName>
    </submittedName>
</protein>
<gene>
    <name evidence="1" type="ORF">A2310_08505</name>
</gene>
<evidence type="ECO:0000313" key="2">
    <source>
        <dbReference type="Proteomes" id="UP000178417"/>
    </source>
</evidence>
<dbReference type="Proteomes" id="UP000178417">
    <property type="component" value="Unassembled WGS sequence"/>
</dbReference>
<proteinExistence type="predicted"/>
<reference evidence="1 2" key="1">
    <citation type="journal article" date="2016" name="Nat. Commun.">
        <title>Thousands of microbial genomes shed light on interconnected biogeochemical processes in an aquifer system.</title>
        <authorList>
            <person name="Anantharaman K."/>
            <person name="Brown C.T."/>
            <person name="Hug L.A."/>
            <person name="Sharon I."/>
            <person name="Castelle C.J."/>
            <person name="Probst A.J."/>
            <person name="Thomas B.C."/>
            <person name="Singh A."/>
            <person name="Wilkins M.J."/>
            <person name="Karaoz U."/>
            <person name="Brodie E.L."/>
            <person name="Williams K.H."/>
            <person name="Hubbard S.S."/>
            <person name="Banfield J.F."/>
        </authorList>
    </citation>
    <scope>NUCLEOTIDE SEQUENCE [LARGE SCALE GENOMIC DNA]</scope>
</reference>
<dbReference type="EMBL" id="MEUB01000009">
    <property type="protein sequence ID" value="OGC24432.1"/>
    <property type="molecule type" value="Genomic_DNA"/>
</dbReference>
<dbReference type="AlphaFoldDB" id="A0A1F4SVG8"/>
<name>A0A1F4SVG8_UNCSA</name>
<dbReference type="STRING" id="1802579.A2310_08505"/>
<organism evidence="1 2">
    <name type="scientific">candidate division WOR-1 bacterium RIFOXYB2_FULL_37_13</name>
    <dbReference type="NCBI Taxonomy" id="1802579"/>
    <lineage>
        <taxon>Bacteria</taxon>
        <taxon>Bacillati</taxon>
        <taxon>Saganbacteria</taxon>
    </lineage>
</organism>
<comment type="caution">
    <text evidence="1">The sequence shown here is derived from an EMBL/GenBank/DDBJ whole genome shotgun (WGS) entry which is preliminary data.</text>
</comment>